<sequence length="112" mass="11566">MMLKAAYLAGAFALLAGCDTAQQAVDDAARVTAKATVEKVLTAHLPETVPAKLVTPYSSCIIDNASANELFKLSRASITGVEPSTIGLVTDIIQRRATTTCIAKASTGLLAS</sequence>
<feature type="chain" id="PRO_5011552769" description="Succinate dehydrogenase" evidence="1">
    <location>
        <begin position="24"/>
        <end position="112"/>
    </location>
</feature>
<feature type="signal peptide" evidence="1">
    <location>
        <begin position="1"/>
        <end position="23"/>
    </location>
</feature>
<protein>
    <recommendedName>
        <fullName evidence="4">Succinate dehydrogenase</fullName>
    </recommendedName>
</protein>
<dbReference type="AlphaFoldDB" id="A0A1H3HSK5"/>
<dbReference type="STRING" id="576131.SAMN05444486_101636"/>
<dbReference type="Proteomes" id="UP000199026">
    <property type="component" value="Unassembled WGS sequence"/>
</dbReference>
<evidence type="ECO:0008006" key="4">
    <source>
        <dbReference type="Google" id="ProtNLM"/>
    </source>
</evidence>
<evidence type="ECO:0000313" key="2">
    <source>
        <dbReference type="EMBL" id="SDY18457.1"/>
    </source>
</evidence>
<keyword evidence="1" id="KW-0732">Signal</keyword>
<dbReference type="EMBL" id="FNPR01000001">
    <property type="protein sequence ID" value="SDY18457.1"/>
    <property type="molecule type" value="Genomic_DNA"/>
</dbReference>
<dbReference type="RefSeq" id="WP_089887768.1">
    <property type="nucleotide sequence ID" value="NZ_CALJFH010000007.1"/>
</dbReference>
<dbReference type="GeneID" id="78123437"/>
<dbReference type="OrthoDB" id="7867642at2"/>
<organism evidence="2 3">
    <name type="scientific">Lentibacter algarum</name>
    <dbReference type="NCBI Taxonomy" id="576131"/>
    <lineage>
        <taxon>Bacteria</taxon>
        <taxon>Pseudomonadati</taxon>
        <taxon>Pseudomonadota</taxon>
        <taxon>Alphaproteobacteria</taxon>
        <taxon>Rhodobacterales</taxon>
        <taxon>Roseobacteraceae</taxon>
        <taxon>Lentibacter</taxon>
    </lineage>
</organism>
<gene>
    <name evidence="2" type="ORF">SAMN05444486_101636</name>
</gene>
<evidence type="ECO:0000313" key="3">
    <source>
        <dbReference type="Proteomes" id="UP000199026"/>
    </source>
</evidence>
<reference evidence="2 3" key="1">
    <citation type="submission" date="2016-10" db="EMBL/GenBank/DDBJ databases">
        <authorList>
            <person name="de Groot N.N."/>
        </authorList>
    </citation>
    <scope>NUCLEOTIDE SEQUENCE [LARGE SCALE GENOMIC DNA]</scope>
    <source>
        <strain evidence="2 3">DSM 24677</strain>
    </source>
</reference>
<proteinExistence type="predicted"/>
<keyword evidence="3" id="KW-1185">Reference proteome</keyword>
<evidence type="ECO:0000256" key="1">
    <source>
        <dbReference type="SAM" id="SignalP"/>
    </source>
</evidence>
<dbReference type="PROSITE" id="PS51257">
    <property type="entry name" value="PROKAR_LIPOPROTEIN"/>
    <property type="match status" value="1"/>
</dbReference>
<accession>A0A1H3HSK5</accession>
<name>A0A1H3HSK5_9RHOB</name>